<evidence type="ECO:0000313" key="2">
    <source>
        <dbReference type="Proteomes" id="UP000324222"/>
    </source>
</evidence>
<gene>
    <name evidence="1" type="ORF">E2C01_064218</name>
</gene>
<comment type="caution">
    <text evidence="1">The sequence shown here is derived from an EMBL/GenBank/DDBJ whole genome shotgun (WGS) entry which is preliminary data.</text>
</comment>
<name>A0A5B7HK84_PORTR</name>
<organism evidence="1 2">
    <name type="scientific">Portunus trituberculatus</name>
    <name type="common">Swimming crab</name>
    <name type="synonym">Neptunus trituberculatus</name>
    <dbReference type="NCBI Taxonomy" id="210409"/>
    <lineage>
        <taxon>Eukaryota</taxon>
        <taxon>Metazoa</taxon>
        <taxon>Ecdysozoa</taxon>
        <taxon>Arthropoda</taxon>
        <taxon>Crustacea</taxon>
        <taxon>Multicrustacea</taxon>
        <taxon>Malacostraca</taxon>
        <taxon>Eumalacostraca</taxon>
        <taxon>Eucarida</taxon>
        <taxon>Decapoda</taxon>
        <taxon>Pleocyemata</taxon>
        <taxon>Brachyura</taxon>
        <taxon>Eubrachyura</taxon>
        <taxon>Portunoidea</taxon>
        <taxon>Portunidae</taxon>
        <taxon>Portuninae</taxon>
        <taxon>Portunus</taxon>
    </lineage>
</organism>
<dbReference type="AlphaFoldDB" id="A0A5B7HK84"/>
<sequence length="59" mass="6755">MVMLTIPMLSAFVDNESAVKSSWRGHRKVEKELKRLGVSEVTNKQEEYFIWTATASVPQ</sequence>
<evidence type="ECO:0000313" key="1">
    <source>
        <dbReference type="EMBL" id="MPC69985.1"/>
    </source>
</evidence>
<dbReference type="Proteomes" id="UP000324222">
    <property type="component" value="Unassembled WGS sequence"/>
</dbReference>
<keyword evidence="2" id="KW-1185">Reference proteome</keyword>
<protein>
    <submittedName>
        <fullName evidence="1">Uncharacterized protein</fullName>
    </submittedName>
</protein>
<dbReference type="EMBL" id="VSRR010030315">
    <property type="protein sequence ID" value="MPC69985.1"/>
    <property type="molecule type" value="Genomic_DNA"/>
</dbReference>
<reference evidence="1 2" key="1">
    <citation type="submission" date="2019-05" db="EMBL/GenBank/DDBJ databases">
        <title>Another draft genome of Portunus trituberculatus and its Hox gene families provides insights of decapod evolution.</title>
        <authorList>
            <person name="Jeong J.-H."/>
            <person name="Song I."/>
            <person name="Kim S."/>
            <person name="Choi T."/>
            <person name="Kim D."/>
            <person name="Ryu S."/>
            <person name="Kim W."/>
        </authorList>
    </citation>
    <scope>NUCLEOTIDE SEQUENCE [LARGE SCALE GENOMIC DNA]</scope>
    <source>
        <tissue evidence="1">Muscle</tissue>
    </source>
</reference>
<accession>A0A5B7HK84</accession>
<proteinExistence type="predicted"/>